<organism evidence="4 5">
    <name type="scientific">Paraglaciecola chathamensis</name>
    <dbReference type="NCBI Taxonomy" id="368405"/>
    <lineage>
        <taxon>Bacteria</taxon>
        <taxon>Pseudomonadati</taxon>
        <taxon>Pseudomonadota</taxon>
        <taxon>Gammaproteobacteria</taxon>
        <taxon>Alteromonadales</taxon>
        <taxon>Alteromonadaceae</taxon>
        <taxon>Paraglaciecola</taxon>
    </lineage>
</organism>
<dbReference type="EMBL" id="JAEILT010000019">
    <property type="protein sequence ID" value="MBJ2137456.1"/>
    <property type="molecule type" value="Genomic_DNA"/>
</dbReference>
<comment type="caution">
    <text evidence="4">The sequence shown here is derived from an EMBL/GenBank/DDBJ whole genome shotgun (WGS) entry which is preliminary data.</text>
</comment>
<keyword evidence="4" id="KW-0067">ATP-binding</keyword>
<dbReference type="InterPro" id="IPR007409">
    <property type="entry name" value="Restrct_endonuc_type1_HsdR_N"/>
</dbReference>
<dbReference type="Gene3D" id="3.40.50.300">
    <property type="entry name" value="P-loop containing nucleotide triphosphate hydrolases"/>
    <property type="match status" value="2"/>
</dbReference>
<dbReference type="Pfam" id="PF08463">
    <property type="entry name" value="EcoEI_R_C"/>
    <property type="match status" value="1"/>
</dbReference>
<dbReference type="PANTHER" id="PTHR47396">
    <property type="entry name" value="TYPE I RESTRICTION ENZYME ECOKI R PROTEIN"/>
    <property type="match status" value="1"/>
</dbReference>
<dbReference type="PANTHER" id="PTHR47396:SF1">
    <property type="entry name" value="ATP-DEPENDENT HELICASE IRC3-RELATED"/>
    <property type="match status" value="1"/>
</dbReference>
<dbReference type="InterPro" id="IPR050742">
    <property type="entry name" value="Helicase_Restrict-Modif_Enz"/>
</dbReference>
<dbReference type="RefSeq" id="WP_198825045.1">
    <property type="nucleotide sequence ID" value="NZ_JAEILT010000019.1"/>
</dbReference>
<accession>A0ABS0WG52</accession>
<dbReference type="CDD" id="cd18032">
    <property type="entry name" value="DEXHc_RE_I_III_res"/>
    <property type="match status" value="1"/>
</dbReference>
<feature type="region of interest" description="Disordered" evidence="1">
    <location>
        <begin position="177"/>
        <end position="201"/>
    </location>
</feature>
<keyword evidence="4" id="KW-0378">Hydrolase</keyword>
<dbReference type="InterPro" id="IPR006935">
    <property type="entry name" value="Helicase/UvrB_N"/>
</dbReference>
<dbReference type="Proteomes" id="UP000649232">
    <property type="component" value="Unassembled WGS sequence"/>
</dbReference>
<dbReference type="CDD" id="cd18799">
    <property type="entry name" value="SF2_C_EcoAI-like"/>
    <property type="match status" value="1"/>
</dbReference>
<dbReference type="PROSITE" id="PS51192">
    <property type="entry name" value="HELICASE_ATP_BIND_1"/>
    <property type="match status" value="1"/>
</dbReference>
<dbReference type="Pfam" id="PF04851">
    <property type="entry name" value="ResIII"/>
    <property type="match status" value="1"/>
</dbReference>
<evidence type="ECO:0000313" key="5">
    <source>
        <dbReference type="Proteomes" id="UP000649232"/>
    </source>
</evidence>
<name>A0ABS0WG52_9ALTE</name>
<keyword evidence="4" id="KW-0347">Helicase</keyword>
<dbReference type="PROSITE" id="PS51194">
    <property type="entry name" value="HELICASE_CTER"/>
    <property type="match status" value="1"/>
</dbReference>
<dbReference type="InterPro" id="IPR014001">
    <property type="entry name" value="Helicase_ATP-bd"/>
</dbReference>
<protein>
    <submittedName>
        <fullName evidence="4">DEAD/DEAH box helicase family protein</fullName>
    </submittedName>
</protein>
<evidence type="ECO:0000256" key="1">
    <source>
        <dbReference type="SAM" id="MobiDB-lite"/>
    </source>
</evidence>
<dbReference type="InterPro" id="IPR001650">
    <property type="entry name" value="Helicase_C-like"/>
</dbReference>
<sequence length="1127" mass="127659">MQSMNFEFLRPENETLANLAGLAEAVLFIDPGSALTRVRSFAEEVTKAIYKEERLPRVPRAGFYDLVKNPVFEDCVNKSLIHQINYLRIQGNDPAHGATGELSTAQTALVTAYQLAMYMAVKYYGKSQKSIPSFQDIPDPTQNLSKLNTSVSAYEKELKKQQEELERVVAELEKERIKSAATEDTPNADGKKHRKQQSQAVADSLQWSEAKTRALMIDAMLLQAGWDVADTDQVGQEVEVAFPNNPSGKGYVDYVLWGDNGQPLAVVEAKKSGNTNLQAGREQARLYADALEDMGYQRPVIFYSNGYETFIWDDKQYNTYRPVYGFYSKDSLEYLIYQRNYRIEELEKHNPNLKIADRPYQIEAIKTVGAHFQNQRRKALVIQATGTGKTRVSIALAELMLNTGWAKRVLFLCDRKELRVQADEAFKQHLPSEPRCVIGETNEIDQSARIYVSTYPGMMNRFAQLDVGFFDLIIADESHRSIYNKYRDLFDYFDALQVGLTATPVRFTSRHTYTMFDCEVNDPTFEFGLDAAINNEPPYLVNFKAKDFTTEFLREGIHYSDLTDEQKSQLEEDLGEDEAKRTTIAGNDIGRKIFSEETDKIIMENLINNGIQDETGSLIGKTIIFAQRQEHAEHLEKMFCKLYPQYGTKVCKVIHNKIPHVASLIKEFKKPDNDFRIAISVDMLDTGIDVPEVVNLVFAKPVKSWVKFWQMIGRGTRLCPALFGAGKDKTEFYIFDHYGNFQFFEEKYQEPEDVGGKSLLQSTFEERLAFAKAALAANHASWFDAAIALLKADINDLPEDSIAVKRNLRVVHQLQQTDKLKQFNASTQHELDTVVAPLMSARVLHDKHATSLDKLMAITQRCFVQQASCFDDGRDALLQQLDALAVNIQAVRQKDAVIAKVRTSEFWQAPSIDDLEWARLELRGIMKYRQSGDTGPYTMPSTKTIDGNIHESDREAKIIGANEVLVYRRRLKGILDEMISANPTLQKIHDGQAVNESELQSLTSTILTSHPGVNLQVLNDFYGRTAQQLQLTLRELVGLDAQAVESHFKAFLHAHPNLTAQQVQFMNLLKNYIAQHGSILLETLYDAPFTALSHEGIDGVFGQESINDLVTLLKPFVRDSEPSRPSE</sequence>
<proteinExistence type="predicted"/>
<dbReference type="Pfam" id="PF04313">
    <property type="entry name" value="HSDR_N"/>
    <property type="match status" value="1"/>
</dbReference>
<evidence type="ECO:0000259" key="3">
    <source>
        <dbReference type="PROSITE" id="PS51194"/>
    </source>
</evidence>
<dbReference type="Gene3D" id="3.90.1570.30">
    <property type="match status" value="1"/>
</dbReference>
<dbReference type="SUPFAM" id="SSF52540">
    <property type="entry name" value="P-loop containing nucleoside triphosphate hydrolases"/>
    <property type="match status" value="2"/>
</dbReference>
<feature type="domain" description="Helicase C-terminal" evidence="3">
    <location>
        <begin position="610"/>
        <end position="776"/>
    </location>
</feature>
<evidence type="ECO:0000313" key="4">
    <source>
        <dbReference type="EMBL" id="MBJ2137456.1"/>
    </source>
</evidence>
<feature type="domain" description="Helicase ATP-binding" evidence="2">
    <location>
        <begin position="370"/>
        <end position="522"/>
    </location>
</feature>
<dbReference type="SMART" id="SM00487">
    <property type="entry name" value="DEXDc"/>
    <property type="match status" value="1"/>
</dbReference>
<reference evidence="4 5" key="1">
    <citation type="submission" date="2020-12" db="EMBL/GenBank/DDBJ databases">
        <title>Draft genome sequences of nine environmental bacterial isolates colonizing plastic.</title>
        <authorList>
            <person name="Borre I."/>
            <person name="Sonnenschein E.C."/>
        </authorList>
    </citation>
    <scope>NUCLEOTIDE SEQUENCE [LARGE SCALE GENOMIC DNA]</scope>
    <source>
        <strain evidence="4 5">IB30</strain>
    </source>
</reference>
<dbReference type="Pfam" id="PF00271">
    <property type="entry name" value="Helicase_C"/>
    <property type="match status" value="1"/>
</dbReference>
<dbReference type="InterPro" id="IPR027417">
    <property type="entry name" value="P-loop_NTPase"/>
</dbReference>
<dbReference type="GO" id="GO:0004386">
    <property type="term" value="F:helicase activity"/>
    <property type="evidence" value="ECO:0007669"/>
    <property type="project" value="UniProtKB-KW"/>
</dbReference>
<dbReference type="InterPro" id="IPR013670">
    <property type="entry name" value="EcoEI_R_C_dom"/>
</dbReference>
<gene>
    <name evidence="4" type="ORF">JEU11_13425</name>
</gene>
<keyword evidence="4" id="KW-0547">Nucleotide-binding</keyword>
<evidence type="ECO:0000259" key="2">
    <source>
        <dbReference type="PROSITE" id="PS51192"/>
    </source>
</evidence>